<comment type="caution">
    <text evidence="5">Lacks conserved residue(s) required for the propagation of feature annotation.</text>
</comment>
<dbReference type="PROSITE" id="PS01187">
    <property type="entry name" value="EGF_CA"/>
    <property type="match status" value="1"/>
</dbReference>
<dbReference type="PROSITE" id="PS00010">
    <property type="entry name" value="ASX_HYDROXYL"/>
    <property type="match status" value="1"/>
</dbReference>
<feature type="domain" description="EGF-like" evidence="8">
    <location>
        <begin position="638"/>
        <end position="675"/>
    </location>
</feature>
<dbReference type="InterPro" id="IPR051830">
    <property type="entry name" value="NOTCH_homolog"/>
</dbReference>
<evidence type="ECO:0000256" key="1">
    <source>
        <dbReference type="ARBA" id="ARBA00022536"/>
    </source>
</evidence>
<feature type="domain" description="EGF-like" evidence="8">
    <location>
        <begin position="1531"/>
        <end position="1562"/>
    </location>
</feature>
<dbReference type="CDD" id="cd00054">
    <property type="entry name" value="EGF_CA"/>
    <property type="match status" value="1"/>
</dbReference>
<keyword evidence="6" id="KW-0812">Transmembrane</keyword>
<feature type="signal peptide" evidence="7">
    <location>
        <begin position="1"/>
        <end position="21"/>
    </location>
</feature>
<feature type="domain" description="EGF-like" evidence="8">
    <location>
        <begin position="470"/>
        <end position="507"/>
    </location>
</feature>
<keyword evidence="6" id="KW-1133">Transmembrane helix</keyword>
<feature type="disulfide bond" evidence="5">
    <location>
        <begin position="75"/>
        <end position="84"/>
    </location>
</feature>
<gene>
    <name evidence="9" type="ORF">LARSCL_LOCUS19563</name>
</gene>
<feature type="disulfide bond" evidence="5">
    <location>
        <begin position="1552"/>
        <end position="1561"/>
    </location>
</feature>
<dbReference type="Gene3D" id="2.10.25.10">
    <property type="entry name" value="Laminin"/>
    <property type="match status" value="2"/>
</dbReference>
<dbReference type="SMART" id="SM00181">
    <property type="entry name" value="EGF"/>
    <property type="match status" value="29"/>
</dbReference>
<dbReference type="InterPro" id="IPR049883">
    <property type="entry name" value="NOTCH1_EGF-like"/>
</dbReference>
<keyword evidence="3" id="KW-0677">Repeat</keyword>
<evidence type="ECO:0000256" key="4">
    <source>
        <dbReference type="ARBA" id="ARBA00023157"/>
    </source>
</evidence>
<dbReference type="Proteomes" id="UP001497382">
    <property type="component" value="Unassembled WGS sequence"/>
</dbReference>
<evidence type="ECO:0000256" key="5">
    <source>
        <dbReference type="PROSITE-ProRule" id="PRU00076"/>
    </source>
</evidence>
<dbReference type="InterPro" id="IPR018097">
    <property type="entry name" value="EGF_Ca-bd_CS"/>
</dbReference>
<feature type="disulfide bond" evidence="5">
    <location>
        <begin position="665"/>
        <end position="674"/>
    </location>
</feature>
<feature type="chain" id="PRO_5043516861" description="EGF-like domain-containing protein" evidence="7">
    <location>
        <begin position="22"/>
        <end position="1635"/>
    </location>
</feature>
<reference evidence="9 10" key="1">
    <citation type="submission" date="2024-04" db="EMBL/GenBank/DDBJ databases">
        <authorList>
            <person name="Rising A."/>
            <person name="Reimegard J."/>
            <person name="Sonavane S."/>
            <person name="Akerstrom W."/>
            <person name="Nylinder S."/>
            <person name="Hedman E."/>
            <person name="Kallberg Y."/>
        </authorList>
    </citation>
    <scope>NUCLEOTIDE SEQUENCE [LARGE SCALE GENOMIC DNA]</scope>
</reference>
<feature type="domain" description="EGF-like" evidence="8">
    <location>
        <begin position="915"/>
        <end position="949"/>
    </location>
</feature>
<keyword evidence="2 7" id="KW-0732">Signal</keyword>
<evidence type="ECO:0000256" key="2">
    <source>
        <dbReference type="ARBA" id="ARBA00022729"/>
    </source>
</evidence>
<protein>
    <recommendedName>
        <fullName evidence="8">EGF-like domain-containing protein</fullName>
    </recommendedName>
</protein>
<name>A0AAV2BK37_9ARAC</name>
<evidence type="ECO:0000256" key="3">
    <source>
        <dbReference type="ARBA" id="ARBA00022737"/>
    </source>
</evidence>
<feature type="domain" description="EGF-like" evidence="8">
    <location>
        <begin position="48"/>
        <end position="85"/>
    </location>
</feature>
<keyword evidence="1 5" id="KW-0245">EGF-like domain</keyword>
<evidence type="ECO:0000313" key="9">
    <source>
        <dbReference type="EMBL" id="CAL1295964.1"/>
    </source>
</evidence>
<feature type="disulfide bond" evidence="5">
    <location>
        <begin position="497"/>
        <end position="506"/>
    </location>
</feature>
<proteinExistence type="predicted"/>
<dbReference type="SUPFAM" id="SSF57196">
    <property type="entry name" value="EGF/Laminin"/>
    <property type="match status" value="1"/>
</dbReference>
<dbReference type="PANTHER" id="PTHR24033">
    <property type="entry name" value="EGF-LIKE DOMAIN-CONTAINING PROTEIN"/>
    <property type="match status" value="1"/>
</dbReference>
<organism evidence="9 10">
    <name type="scientific">Larinioides sclopetarius</name>
    <dbReference type="NCBI Taxonomy" id="280406"/>
    <lineage>
        <taxon>Eukaryota</taxon>
        <taxon>Metazoa</taxon>
        <taxon>Ecdysozoa</taxon>
        <taxon>Arthropoda</taxon>
        <taxon>Chelicerata</taxon>
        <taxon>Arachnida</taxon>
        <taxon>Araneae</taxon>
        <taxon>Araneomorphae</taxon>
        <taxon>Entelegynae</taxon>
        <taxon>Araneoidea</taxon>
        <taxon>Araneidae</taxon>
        <taxon>Larinioides</taxon>
    </lineage>
</organism>
<accession>A0AAV2BK37</accession>
<feature type="transmembrane region" description="Helical" evidence="6">
    <location>
        <begin position="1577"/>
        <end position="1598"/>
    </location>
</feature>
<dbReference type="InterPro" id="IPR000152">
    <property type="entry name" value="EGF-type_Asp/Asn_hydroxyl_site"/>
</dbReference>
<keyword evidence="4 5" id="KW-1015">Disulfide bond</keyword>
<dbReference type="PROSITE" id="PS01186">
    <property type="entry name" value="EGF_2"/>
    <property type="match status" value="1"/>
</dbReference>
<evidence type="ECO:0000313" key="10">
    <source>
        <dbReference type="Proteomes" id="UP001497382"/>
    </source>
</evidence>
<dbReference type="InterPro" id="IPR001881">
    <property type="entry name" value="EGF-like_Ca-bd_dom"/>
</dbReference>
<dbReference type="PANTHER" id="PTHR24033:SF151">
    <property type="entry name" value="NOTCH 2"/>
    <property type="match status" value="1"/>
</dbReference>
<comment type="caution">
    <text evidence="9">The sequence shown here is derived from an EMBL/GenBank/DDBJ whole genome shotgun (WGS) entry which is preliminary data.</text>
</comment>
<dbReference type="InterPro" id="IPR000742">
    <property type="entry name" value="EGF"/>
</dbReference>
<feature type="domain" description="EGF-like" evidence="8">
    <location>
        <begin position="1479"/>
        <end position="1517"/>
    </location>
</feature>
<dbReference type="Gene3D" id="2.90.20.10">
    <property type="entry name" value="Plasmodium vivax P25 domain"/>
    <property type="match status" value="2"/>
</dbReference>
<feature type="disulfide bond" evidence="5">
    <location>
        <begin position="939"/>
        <end position="948"/>
    </location>
</feature>
<dbReference type="FunFam" id="2.10.25.10:FF:000038">
    <property type="entry name" value="Fibrillin 2"/>
    <property type="match status" value="1"/>
</dbReference>
<evidence type="ECO:0000256" key="7">
    <source>
        <dbReference type="SAM" id="SignalP"/>
    </source>
</evidence>
<keyword evidence="10" id="KW-1185">Reference proteome</keyword>
<evidence type="ECO:0000256" key="6">
    <source>
        <dbReference type="SAM" id="Phobius"/>
    </source>
</evidence>
<dbReference type="EMBL" id="CAXIEN010000385">
    <property type="protein sequence ID" value="CAL1295964.1"/>
    <property type="molecule type" value="Genomic_DNA"/>
</dbReference>
<dbReference type="PROSITE" id="PS50026">
    <property type="entry name" value="EGF_3"/>
    <property type="match status" value="6"/>
</dbReference>
<dbReference type="Pfam" id="PF07645">
    <property type="entry name" value="EGF_CA"/>
    <property type="match status" value="1"/>
</dbReference>
<keyword evidence="6" id="KW-0472">Membrane</keyword>
<dbReference type="SMART" id="SM00179">
    <property type="entry name" value="EGF_CA"/>
    <property type="match status" value="2"/>
</dbReference>
<sequence length="1635" mass="182610">MRPRGVLILGLIICCTAKCNSEEEFSYDYGIGDIPSDELAEDYLLRADENKCSEDKDCAETQKCVEKDGWKSCQCADGLSGENCDTNEWCKDPEKFQNCKDENGVCEYDKKKRSVVCTCDTGKQWHTAEKLCKNTCSEDKDCTETQKCVEKDGWKSCQCADGLSGENCDTNEWCKDPEKFQNCKDENGVCEYDKKKRSVVCTCDTGKQWHTAEKLCKNTCSEDKDCTETQKCVEKDGWKSCQCADGLSGENCDTNEWCKDPEKFQNCKDENGVCEYDKKKRSVVCTCDTGKQWHTAEKLCKNTCSEDKDCTETQKCVEKDGWKSCQCADGLSGENCDTNEWCKDPEKFQNCNDENGVCEYDKKKRSVVCTCDTGKQWHPTEKICKDTCSKDEDCTENQICVEKDGWKVCRCAEGLSGNDCKKHDWCEGTGKFKNCKGDNGTCEYSKEKRSVVCTCAVPKRKLHPNENRCRETCTEESECKYGGKCEGKDGGNKFCSCNLGLTGDKCETVFDCSSVGKYKDCKKSGGECKYDGSKAVCECSGKKKLHDKDNVCKDTCSKHEDCMDTQICVEEEGWKVCRCAKGLSGDDCKKKDWCEGTGKFKNCKGENGTCEYSKEKRSVVCTCAVPERKLHPNENRCRETCTQDSECKYGGKCEEKDGGNKFCFCNSGLIGDKCQTVFDCSSTGKYKGCIKSGGECKYDGNITVCECSGNKKLHDKDNVCKECDCGPKGTCKFVNGEKICRCDEDFEVKDGRCRETCHENDCEYDSECKLFGDFSFCVCNKGLSGDKCDIVDDCGTKGKFKNCTPEKGKCEYNTEEKIAVCACPDEKKLNPILNYCQAKCSSNESCKRGSECVNEFCQCLDGTEGDDCDKVTACEFLQCEEKNAVCTYNSSKTPNTFCVCNGANYIFVEKEKRCVEKCKSSDFCQNGGICNIQTNLCECKPNTSGDKCDKIQGCDSLKCKDIKAKCIYDAKNEKATCECLENNHYYEEGKCKPEWCKTGCNNAVSTCTYENGVGICNCKTDKKYYDYGAKTCKDIDPCFNMTCEGNLICENGKCDCPKTHKRNGTMCEPPDLCKNKCFSDAQCEESSTSGYVRCLCNSPSKFYHPKQKKCIDGVCFLPVERKNCSGRCPPGMQRIEGECKHQDDKKTCGQDCGFLGWCEKVNDTEHKCRCDPKYAEEDKKTKKCVLKSSDVCPMNERAGDGKCKCTGKYKQATNGITCDLKSCSDEDVQKECKMKRATKCVDNWKDDKGYKCVCPEGYIDDKDKGCIDPCSQDKAKDDCSANGQKCFIGQKIGNIDCRCPPAFTYDGNKKSCDLGGANAFIISSLPVLSEKYETIENNINKVLLNIDVSTSMMQAFRNLDFAHVLDFKVDKAVLFCDVWLQFQNQLPEKFNASAEVQRWRNQIREINERHILLPGLFLRSDHTAAKEEELTLCIPLVQQSLCGTGSTCENSKCFCETGFREIDSTIKASGNKRIVRCEDIDECKEGKHNCADNSECVNTPGDYFCKCKPGFKKEKGIPNALDKTACIGLCDANPCGKGTCKLTKENTVDCTCPAGYTGSFCNREDVNLAKASKATKVVGAILGTLLAIVIILIIVYVVRQRKNSYSEDFTPAPRVDNAEMVERRPMRGVTNRAYQ</sequence>
<dbReference type="PROSITE" id="PS00022">
    <property type="entry name" value="EGF_1"/>
    <property type="match status" value="12"/>
</dbReference>
<dbReference type="GO" id="GO:0005509">
    <property type="term" value="F:calcium ion binding"/>
    <property type="evidence" value="ECO:0007669"/>
    <property type="project" value="InterPro"/>
</dbReference>
<evidence type="ECO:0000259" key="8">
    <source>
        <dbReference type="PROSITE" id="PS50026"/>
    </source>
</evidence>